<organism evidence="1 2">
    <name type="scientific">Acaulospora colombiana</name>
    <dbReference type="NCBI Taxonomy" id="27376"/>
    <lineage>
        <taxon>Eukaryota</taxon>
        <taxon>Fungi</taxon>
        <taxon>Fungi incertae sedis</taxon>
        <taxon>Mucoromycota</taxon>
        <taxon>Glomeromycotina</taxon>
        <taxon>Glomeromycetes</taxon>
        <taxon>Diversisporales</taxon>
        <taxon>Acaulosporaceae</taxon>
        <taxon>Acaulospora</taxon>
    </lineage>
</organism>
<protein>
    <submittedName>
        <fullName evidence="1">6104_t:CDS:1</fullName>
    </submittedName>
</protein>
<accession>A0ACA9LNP9</accession>
<proteinExistence type="predicted"/>
<evidence type="ECO:0000313" key="2">
    <source>
        <dbReference type="Proteomes" id="UP000789525"/>
    </source>
</evidence>
<gene>
    <name evidence="1" type="ORF">ACOLOM_LOCUS4303</name>
</gene>
<dbReference type="EMBL" id="CAJVPT010007026">
    <property type="protein sequence ID" value="CAG8536776.1"/>
    <property type="molecule type" value="Genomic_DNA"/>
</dbReference>
<keyword evidence="2" id="KW-1185">Reference proteome</keyword>
<name>A0ACA9LNP9_9GLOM</name>
<comment type="caution">
    <text evidence="1">The sequence shown here is derived from an EMBL/GenBank/DDBJ whole genome shotgun (WGS) entry which is preliminary data.</text>
</comment>
<sequence length="208" mass="24025">MNEIRDNETLVSKIVNADELTKDIAQGTVPQYVFYTPNVRNSGHKTNLSFASNYLKTKFIPLIEPVLANSKSLLVITFDESTYFDHIADLLKYNQIYTVLIGPNVLVSHKHENDMRYNHYSMLPTIQANWNLSDNSTNKIEREIYLESLSFALIMTNIARRLLNHSEVRFPIIIDAKRQKNLFELLNVYPDYGVGIKVVQIQHLLSDH</sequence>
<evidence type="ECO:0000313" key="1">
    <source>
        <dbReference type="EMBL" id="CAG8536776.1"/>
    </source>
</evidence>
<dbReference type="Proteomes" id="UP000789525">
    <property type="component" value="Unassembled WGS sequence"/>
</dbReference>
<reference evidence="1" key="1">
    <citation type="submission" date="2021-06" db="EMBL/GenBank/DDBJ databases">
        <authorList>
            <person name="Kallberg Y."/>
            <person name="Tangrot J."/>
            <person name="Rosling A."/>
        </authorList>
    </citation>
    <scope>NUCLEOTIDE SEQUENCE</scope>
    <source>
        <strain evidence="1">CL356</strain>
    </source>
</reference>